<evidence type="ECO:0000313" key="2">
    <source>
        <dbReference type="EMBL" id="BAB01749.1"/>
    </source>
</evidence>
<name>Q9LJE7_ARATH</name>
<dbReference type="EMBL" id="AP000603">
    <property type="protein sequence ID" value="BAB01749.1"/>
    <property type="molecule type" value="Genomic_DNA"/>
</dbReference>
<organism evidence="2">
    <name type="scientific">Arabidopsis thaliana</name>
    <name type="common">Mouse-ear cress</name>
    <dbReference type="NCBI Taxonomy" id="3702"/>
    <lineage>
        <taxon>Eukaryota</taxon>
        <taxon>Viridiplantae</taxon>
        <taxon>Streptophyta</taxon>
        <taxon>Embryophyta</taxon>
        <taxon>Tracheophyta</taxon>
        <taxon>Spermatophyta</taxon>
        <taxon>Magnoliopsida</taxon>
        <taxon>eudicotyledons</taxon>
        <taxon>Gunneridae</taxon>
        <taxon>Pentapetalae</taxon>
        <taxon>rosids</taxon>
        <taxon>malvids</taxon>
        <taxon>Brassicales</taxon>
        <taxon>Brassicaceae</taxon>
        <taxon>Camelineae</taxon>
        <taxon>Arabidopsis</taxon>
    </lineage>
</organism>
<evidence type="ECO:0000256" key="1">
    <source>
        <dbReference type="SAM" id="MobiDB-lite"/>
    </source>
</evidence>
<proteinExistence type="predicted"/>
<reference evidence="2" key="1">
    <citation type="journal article" date="2000" name="DNA Res.">
        <title>Structural analysis of Arabidopsis thaliana chromosome 3. II. Sequence features of the 4,251,695 bp regions covered by 90 P1, TAC and BAC clones.</title>
        <authorList>
            <person name="Nakamura Y."/>
        </authorList>
    </citation>
    <scope>NUCLEOTIDE SEQUENCE [LARGE SCALE GENOMIC DNA]</scope>
</reference>
<feature type="region of interest" description="Disordered" evidence="1">
    <location>
        <begin position="1"/>
        <end position="26"/>
    </location>
</feature>
<accession>Q9LJE7</accession>
<dbReference type="AlphaFoldDB" id="Q9LJE7"/>
<sequence length="26" mass="2779">MADQGLEESNPMDLSKHPSGIVPTPQ</sequence>
<reference key="2">
    <citation type="journal article" date="2000" name="Nature">
        <title>Sequence and analysis of chromosome 3 of the plant Arabidopsis thaliana.</title>
        <authorList>
            <consortium name="European Union Chromosome 3 Arabidopsis Sequencing Consortium"/>
            <consortium name="Institute for Genomic Research"/>
            <consortium name="Kazusa DNA Research Institute"/>
            <person name="Salanoubat M."/>
            <person name="Lemcke K."/>
            <person name="Rieger M."/>
            <person name="Ansorge W."/>
            <person name="Unseld M."/>
            <person name="Fartmann B."/>
            <person name="Valle G."/>
            <person name="Blocker H."/>
            <person name="Perez-Alonso M."/>
            <person name="Obermaier B."/>
            <person name="Delseny M."/>
            <person name="Boutry M."/>
            <person name="Grivell L.A."/>
            <person name="Mache R."/>
            <person name="Puigdomenech P."/>
            <person name="De Simone V."/>
            <person name="Choisne N."/>
            <person name="Artiguenave F."/>
            <person name="Robert C."/>
            <person name="Brottier P."/>
            <person name="Wincker P."/>
            <person name="Cattolico L."/>
            <person name="Weissenbach J."/>
            <person name="Saurin W."/>
            <person name="Quetier F."/>
            <person name="Schafer M."/>
            <person name="Muller-Auer S."/>
            <person name="Gabel C."/>
            <person name="Fuchs M."/>
            <person name="Benes V."/>
            <person name="Wurmbach E."/>
            <person name="Drzonek H."/>
            <person name="Erfle H."/>
            <person name="Jordan N."/>
            <person name="Bangert S."/>
            <person name="Wiedelmann R."/>
            <person name="Kranz H."/>
            <person name="Voss H."/>
            <person name="Holland R."/>
            <person name="Brandt P."/>
            <person name="Nyakatura G."/>
            <person name="Vezzi A."/>
            <person name="D'Angelo M."/>
            <person name="Pallavicini A."/>
            <person name="Toppo S."/>
            <person name="Simionati B."/>
            <person name="Conrad A."/>
            <person name="Hornischer K."/>
            <person name="Kauer G."/>
            <person name="Lohnert T.H."/>
            <person name="Nordsiek G."/>
            <person name="Reichelt J."/>
            <person name="Scharfe M."/>
            <person name="Schon O."/>
            <person name="Bargues M."/>
            <person name="Terol J."/>
            <person name="Climent J."/>
            <person name="Navarro P."/>
            <person name="Collado C."/>
            <person name="Perez-Perez A."/>
            <person name="Ottenwalder B."/>
            <person name="Duchemin D."/>
            <person name="Cooke R."/>
            <person name="Laudie M."/>
            <person name="Berger-Llauro C."/>
            <person name="Purnelle B."/>
            <person name="Masuy D."/>
            <person name="de Haan M."/>
            <person name="Maarse A.C."/>
            <person name="Alcaraz J.P."/>
            <person name="Cottet A."/>
            <person name="Casacuberta E."/>
            <person name="Monfort A."/>
            <person name="Argiriou A."/>
            <person name="flores M."/>
            <person name="Liguori R."/>
            <person name="Vitale D."/>
            <person name="Mannhaupt G."/>
            <person name="Haase D."/>
            <person name="Schoof H."/>
            <person name="Rudd S."/>
            <person name="Zaccaria P."/>
            <person name="Mewes H.W."/>
            <person name="Mayer K.F."/>
            <person name="Kaul S."/>
            <person name="Town C.D."/>
            <person name="Koo H.L."/>
            <person name="Tallon L.J."/>
            <person name="Jenkins J."/>
            <person name="Rooney T."/>
            <person name="Rizzo M."/>
            <person name="Walts A."/>
            <person name="Utterback T."/>
            <person name="Fujii C.Y."/>
            <person name="Shea T.P."/>
            <person name="Creasy T.H."/>
            <person name="Haas B."/>
            <person name="Maiti R."/>
            <person name="Wu D."/>
            <person name="Peterson J."/>
            <person name="Van Aken S."/>
            <person name="Pai G."/>
            <person name="Militscher J."/>
            <person name="Sellers P."/>
            <person name="Gill J.E."/>
            <person name="Feldblyum T.V."/>
            <person name="Preuss D."/>
            <person name="Lin X."/>
            <person name="Nierman W.C."/>
            <person name="Salzberg S.L."/>
            <person name="White O."/>
            <person name="Venter J.C."/>
            <person name="Fraser C.M."/>
            <person name="Kaneko T."/>
            <person name="Nakamura Y."/>
            <person name="Sato S."/>
            <person name="Kato T."/>
            <person name="Asamizu E."/>
            <person name="Sasamoto S."/>
            <person name="Kimura T."/>
            <person name="Idesawa K."/>
            <person name="Kawashima K."/>
            <person name="Kishida Y."/>
            <person name="Kiyokawa C."/>
            <person name="Kohara M."/>
            <person name="Matsumoto M."/>
            <person name="Matsuno A."/>
            <person name="Muraki A."/>
            <person name="Nakayama S."/>
            <person name="Nakazaki N."/>
            <person name="Shinpo S."/>
            <person name="Takeuchi C."/>
            <person name="Wada T."/>
            <person name="Watanabe A."/>
            <person name="Yamada M."/>
            <person name="Yasuda M."/>
            <person name="Tabata S."/>
        </authorList>
    </citation>
    <scope>NUCLEOTIDE SEQUENCE [LARGE SCALE GENOMIC DNA]</scope>
    <source>
        <strain>cv. Columbia</strain>
    </source>
</reference>
<protein>
    <submittedName>
        <fullName evidence="2">Uncharacterized protein</fullName>
    </submittedName>
</protein>